<dbReference type="KEGG" id="glz:GLAREA_06952"/>
<dbReference type="Proteomes" id="UP000016922">
    <property type="component" value="Unassembled WGS sequence"/>
</dbReference>
<feature type="chain" id="PRO_5004519425" evidence="2">
    <location>
        <begin position="20"/>
        <end position="134"/>
    </location>
</feature>
<evidence type="ECO:0000313" key="3">
    <source>
        <dbReference type="EMBL" id="EPE33939.1"/>
    </source>
</evidence>
<keyword evidence="1" id="KW-0472">Membrane</keyword>
<evidence type="ECO:0000313" key="4">
    <source>
        <dbReference type="Proteomes" id="UP000016922"/>
    </source>
</evidence>
<feature type="signal peptide" evidence="2">
    <location>
        <begin position="1"/>
        <end position="19"/>
    </location>
</feature>
<proteinExistence type="predicted"/>
<accession>S3D9Y1</accession>
<feature type="transmembrane region" description="Helical" evidence="1">
    <location>
        <begin position="98"/>
        <end position="119"/>
    </location>
</feature>
<dbReference type="GeneID" id="19466005"/>
<dbReference type="OrthoDB" id="10299855at2759"/>
<organism evidence="3 4">
    <name type="scientific">Glarea lozoyensis (strain ATCC 20868 / MF5171)</name>
    <dbReference type="NCBI Taxonomy" id="1116229"/>
    <lineage>
        <taxon>Eukaryota</taxon>
        <taxon>Fungi</taxon>
        <taxon>Dikarya</taxon>
        <taxon>Ascomycota</taxon>
        <taxon>Pezizomycotina</taxon>
        <taxon>Leotiomycetes</taxon>
        <taxon>Helotiales</taxon>
        <taxon>Helotiaceae</taxon>
        <taxon>Glarea</taxon>
    </lineage>
</organism>
<keyword evidence="1" id="KW-0812">Transmembrane</keyword>
<gene>
    <name evidence="3" type="ORF">GLAREA_06952</name>
</gene>
<dbReference type="RefSeq" id="XP_008079091.1">
    <property type="nucleotide sequence ID" value="XM_008080900.1"/>
</dbReference>
<keyword evidence="2" id="KW-0732">Signal</keyword>
<protein>
    <submittedName>
        <fullName evidence="3">Uncharacterized protein</fullName>
    </submittedName>
</protein>
<reference evidence="3 4" key="1">
    <citation type="journal article" date="2013" name="BMC Genomics">
        <title>Genomics-driven discovery of the pneumocandin biosynthetic gene cluster in the fungus Glarea lozoyensis.</title>
        <authorList>
            <person name="Chen L."/>
            <person name="Yue Q."/>
            <person name="Zhang X."/>
            <person name="Xiang M."/>
            <person name="Wang C."/>
            <person name="Li S."/>
            <person name="Che Y."/>
            <person name="Ortiz-Lopez F.J."/>
            <person name="Bills G.F."/>
            <person name="Liu X."/>
            <person name="An Z."/>
        </authorList>
    </citation>
    <scope>NUCLEOTIDE SEQUENCE [LARGE SCALE GENOMIC DNA]</scope>
    <source>
        <strain evidence="4">ATCC 20868 / MF5171</strain>
    </source>
</reference>
<dbReference type="AlphaFoldDB" id="S3D9Y1"/>
<dbReference type="HOGENOM" id="CLU_1906934_0_0_1"/>
<dbReference type="EMBL" id="KE145357">
    <property type="protein sequence ID" value="EPE33939.1"/>
    <property type="molecule type" value="Genomic_DNA"/>
</dbReference>
<evidence type="ECO:0000256" key="2">
    <source>
        <dbReference type="SAM" id="SignalP"/>
    </source>
</evidence>
<sequence length="134" mass="14629">MRFKPTLIKSLLLASLTAALPIPKTPNNLVTNGLHSIPEIQSTPVTNISRSPPNEIFSIDASNENQVATHIDASAKNEFAAHMEELNRRIAQRAEERIPYVIAIFSVFSGTCVVFGMWLDTLTPQNPQIGSSGT</sequence>
<name>S3D9Y1_GLAL2</name>
<keyword evidence="1" id="KW-1133">Transmembrane helix</keyword>
<evidence type="ECO:0000256" key="1">
    <source>
        <dbReference type="SAM" id="Phobius"/>
    </source>
</evidence>
<keyword evidence="4" id="KW-1185">Reference proteome</keyword>